<proteinExistence type="predicted"/>
<evidence type="ECO:0000313" key="2">
    <source>
        <dbReference type="EMBL" id="KAK9210679.1"/>
    </source>
</evidence>
<organism evidence="2 3">
    <name type="scientific">Citrus x changshan-huyou</name>
    <dbReference type="NCBI Taxonomy" id="2935761"/>
    <lineage>
        <taxon>Eukaryota</taxon>
        <taxon>Viridiplantae</taxon>
        <taxon>Streptophyta</taxon>
        <taxon>Embryophyta</taxon>
        <taxon>Tracheophyta</taxon>
        <taxon>Spermatophyta</taxon>
        <taxon>Magnoliopsida</taxon>
        <taxon>eudicotyledons</taxon>
        <taxon>Gunneridae</taxon>
        <taxon>Pentapetalae</taxon>
        <taxon>rosids</taxon>
        <taxon>malvids</taxon>
        <taxon>Sapindales</taxon>
        <taxon>Rutaceae</taxon>
        <taxon>Aurantioideae</taxon>
        <taxon>Citrus</taxon>
    </lineage>
</organism>
<reference evidence="2 3" key="1">
    <citation type="submission" date="2024-05" db="EMBL/GenBank/DDBJ databases">
        <title>Haplotype-resolved chromosome-level genome assembly of Huyou (Citrus changshanensis).</title>
        <authorList>
            <person name="Miao C."/>
            <person name="Chen W."/>
            <person name="Wu Y."/>
            <person name="Wang L."/>
            <person name="Zhao S."/>
            <person name="Grierson D."/>
            <person name="Xu C."/>
            <person name="Chen K."/>
        </authorList>
    </citation>
    <scope>NUCLEOTIDE SEQUENCE [LARGE SCALE GENOMIC DNA]</scope>
    <source>
        <strain evidence="2">01-14</strain>
        <tissue evidence="2">Leaf</tissue>
    </source>
</reference>
<gene>
    <name evidence="2" type="ORF">WN944_003050</name>
</gene>
<keyword evidence="3" id="KW-1185">Reference proteome</keyword>
<name>A0AAP0MK68_9ROSI</name>
<dbReference type="EMBL" id="JBCGBO010000004">
    <property type="protein sequence ID" value="KAK9210679.1"/>
    <property type="molecule type" value="Genomic_DNA"/>
</dbReference>
<evidence type="ECO:0000313" key="3">
    <source>
        <dbReference type="Proteomes" id="UP001428341"/>
    </source>
</evidence>
<comment type="caution">
    <text evidence="2">The sequence shown here is derived from an EMBL/GenBank/DDBJ whole genome shotgun (WGS) entry which is preliminary data.</text>
</comment>
<dbReference type="Proteomes" id="UP001428341">
    <property type="component" value="Unassembled WGS sequence"/>
</dbReference>
<sequence length="164" mass="18590">MPSHRRSLLDTEYVNYEEVDQCSERMLEMCMIKNMIVEGIEDFFQDLALKAGGEKAHMVPLAAGGEASLSRRHGKQPVHEIEVVEPETATEAEAGMGFELKWLLDVDDPHHYLALELRNIDSFRFRPPAPAPDAATGATAEPKDKPCSTSRRCSKWLRRFPFKF</sequence>
<accession>A0AAP0MK68</accession>
<feature type="region of interest" description="Disordered" evidence="1">
    <location>
        <begin position="128"/>
        <end position="150"/>
    </location>
</feature>
<evidence type="ECO:0000256" key="1">
    <source>
        <dbReference type="SAM" id="MobiDB-lite"/>
    </source>
</evidence>
<dbReference type="AlphaFoldDB" id="A0AAP0MK68"/>
<protein>
    <submittedName>
        <fullName evidence="2">Uncharacterized protein</fullName>
    </submittedName>
</protein>